<dbReference type="Proteomes" id="UP000245839">
    <property type="component" value="Unassembled WGS sequence"/>
</dbReference>
<keyword evidence="2" id="KW-0812">Transmembrane</keyword>
<feature type="transmembrane region" description="Helical" evidence="2">
    <location>
        <begin position="28"/>
        <end position="45"/>
    </location>
</feature>
<dbReference type="NCBIfam" id="NF008528">
    <property type="entry name" value="PRK11463.1-2"/>
    <property type="match status" value="1"/>
</dbReference>
<dbReference type="PANTHER" id="PTHR35335">
    <property type="entry name" value="UPF0716 PROTEIN FXSA"/>
    <property type="match status" value="1"/>
</dbReference>
<evidence type="ECO:0000313" key="5">
    <source>
        <dbReference type="Proteomes" id="UP000245839"/>
    </source>
</evidence>
<evidence type="ECO:0000256" key="1">
    <source>
        <dbReference type="SAM" id="MobiDB-lite"/>
    </source>
</evidence>
<gene>
    <name evidence="3" type="ORF">BCF38_101157</name>
    <name evidence="4" type="ORF">SAMN05421539_101157</name>
</gene>
<evidence type="ECO:0000313" key="3">
    <source>
        <dbReference type="EMBL" id="PWJ21749.1"/>
    </source>
</evidence>
<dbReference type="EMBL" id="QGDJ01000001">
    <property type="protein sequence ID" value="PWJ21749.1"/>
    <property type="molecule type" value="Genomic_DNA"/>
</dbReference>
<accession>A0A2Y9A774</accession>
<evidence type="ECO:0000313" key="4">
    <source>
        <dbReference type="EMBL" id="SSA38027.1"/>
    </source>
</evidence>
<reference evidence="3 5" key="2">
    <citation type="submission" date="2018-03" db="EMBL/GenBank/DDBJ databases">
        <title>Genomic Encyclopedia of Archaeal and Bacterial Type Strains, Phase II (KMG-II): from individual species to whole genera.</title>
        <authorList>
            <person name="Goeker M."/>
        </authorList>
    </citation>
    <scope>NUCLEOTIDE SEQUENCE [LARGE SCALE GENOMIC DNA]</scope>
    <source>
        <strain evidence="3 5">DSM 25227</strain>
    </source>
</reference>
<keyword evidence="5" id="KW-1185">Reference proteome</keyword>
<dbReference type="PANTHER" id="PTHR35335:SF1">
    <property type="entry name" value="UPF0716 PROTEIN FXSA"/>
    <property type="match status" value="1"/>
</dbReference>
<dbReference type="Proteomes" id="UP000251571">
    <property type="component" value="Unassembled WGS sequence"/>
</dbReference>
<keyword evidence="2" id="KW-1133">Transmembrane helix</keyword>
<dbReference type="InterPro" id="IPR007313">
    <property type="entry name" value="FxsA"/>
</dbReference>
<dbReference type="GO" id="GO:0016020">
    <property type="term" value="C:membrane"/>
    <property type="evidence" value="ECO:0007669"/>
    <property type="project" value="InterPro"/>
</dbReference>
<dbReference type="Pfam" id="PF04186">
    <property type="entry name" value="FxsA"/>
    <property type="match status" value="1"/>
</dbReference>
<sequence>MWLLLIFIGVPLLEIALFIQVGGLLGLWPTLLIVVLTAIAGTYLVRRQGLAQLAEVQQSFERLNDPTRPLAHGAMILASGLLLLTPGFFTDAVGFALLIPGVRDAVMRYVRSRVEVQSFTMGQPGPHPGRGPGPHHPPQDDVIEGEYVEMPRRDGPSGWTDPDAARRD</sequence>
<organism evidence="4 6">
    <name type="scientific">Jannaschia seohaensis</name>
    <dbReference type="NCBI Taxonomy" id="475081"/>
    <lineage>
        <taxon>Bacteria</taxon>
        <taxon>Pseudomonadati</taxon>
        <taxon>Pseudomonadota</taxon>
        <taxon>Alphaproteobacteria</taxon>
        <taxon>Rhodobacterales</taxon>
        <taxon>Roseobacteraceae</taxon>
        <taxon>Jannaschia</taxon>
    </lineage>
</organism>
<dbReference type="RefSeq" id="WP_109562392.1">
    <property type="nucleotide sequence ID" value="NZ_QGDJ01000001.1"/>
</dbReference>
<dbReference type="EMBL" id="UETC01000001">
    <property type="protein sequence ID" value="SSA38027.1"/>
    <property type="molecule type" value="Genomic_DNA"/>
</dbReference>
<dbReference type="AlphaFoldDB" id="A0A2Y9A774"/>
<reference evidence="4 6" key="1">
    <citation type="submission" date="2016-10" db="EMBL/GenBank/DDBJ databases">
        <authorList>
            <person name="Cai Z."/>
        </authorList>
    </citation>
    <scope>NUCLEOTIDE SEQUENCE [LARGE SCALE GENOMIC DNA]</scope>
    <source>
        <strain evidence="4 6">DSM 25227</strain>
    </source>
</reference>
<feature type="compositionally biased region" description="Pro residues" evidence="1">
    <location>
        <begin position="125"/>
        <end position="136"/>
    </location>
</feature>
<evidence type="ECO:0000256" key="2">
    <source>
        <dbReference type="SAM" id="Phobius"/>
    </source>
</evidence>
<evidence type="ECO:0000313" key="6">
    <source>
        <dbReference type="Proteomes" id="UP000251571"/>
    </source>
</evidence>
<proteinExistence type="predicted"/>
<feature type="region of interest" description="Disordered" evidence="1">
    <location>
        <begin position="119"/>
        <end position="168"/>
    </location>
</feature>
<protein>
    <submittedName>
        <fullName evidence="4">UPF0716 protein FxsA</fullName>
    </submittedName>
</protein>
<dbReference type="OrthoDB" id="9792788at2"/>
<keyword evidence="2" id="KW-0472">Membrane</keyword>
<name>A0A2Y9A774_9RHOB</name>